<dbReference type="AlphaFoldDB" id="A0A518DFG5"/>
<keyword evidence="1" id="KW-1133">Transmembrane helix</keyword>
<feature type="transmembrane region" description="Helical" evidence="1">
    <location>
        <begin position="262"/>
        <end position="283"/>
    </location>
</feature>
<sequence length="473" mass="52950">MLEKTDRQAGAQLRWSVYALLIAAATGQMAGRNLAVNSVNVIALDERRDGVDLQRPFLSSNDRSRWMAVRALVEQGRWEIDDILDEPNWDSIDKVYHRGRDGQMHFYSSKPPLLVAMIAAEYWAIHKLTGWSLGDEPYAVGRLMLLTINVLPVALMLALVAATLERLIADDWAKLLAVAAGCFGTFITTFAVVLNNHLPAAVCAAGVLYVWVRLRQRPDRPAWLFIVGGLAAAFAAVNELPALSLVGLASLGFLWLDWRRTLLWFVPGTLAVAAAFFATNVWAHDSLRPPYAHRSETDPEDNWYIWSVERNGRTLTSYWSDRQGIDKGEESKGVYALHCLVGHHGVFSLTPVWLLSLLGGVRWLRRGDASRREVAAAVLLLSGVCLVFYTGLRPLEDRNYGGMTSGLRWMFWFTPMWLVLLAAGAEGAGRLGRAVGLVLLAFSCLSASYPTWNPWTHPWIVNWMEWCGWRLFQ</sequence>
<feature type="transmembrane region" description="Helical" evidence="1">
    <location>
        <begin position="172"/>
        <end position="192"/>
    </location>
</feature>
<feature type="transmembrane region" description="Helical" evidence="1">
    <location>
        <begin position="374"/>
        <end position="392"/>
    </location>
</feature>
<name>A0A518DFG5_9BACT</name>
<accession>A0A518DFG5</accession>
<dbReference type="KEGG" id="pnd:Pla175_36250"/>
<feature type="transmembrane region" description="Helical" evidence="1">
    <location>
        <begin position="113"/>
        <end position="133"/>
    </location>
</feature>
<feature type="transmembrane region" description="Helical" evidence="1">
    <location>
        <begin position="198"/>
        <end position="214"/>
    </location>
</feature>
<organism evidence="2 3">
    <name type="scientific">Pirellulimonas nuda</name>
    <dbReference type="NCBI Taxonomy" id="2528009"/>
    <lineage>
        <taxon>Bacteria</taxon>
        <taxon>Pseudomonadati</taxon>
        <taxon>Planctomycetota</taxon>
        <taxon>Planctomycetia</taxon>
        <taxon>Pirellulales</taxon>
        <taxon>Lacipirellulaceae</taxon>
        <taxon>Pirellulimonas</taxon>
    </lineage>
</organism>
<feature type="transmembrane region" description="Helical" evidence="1">
    <location>
        <begin position="431"/>
        <end position="449"/>
    </location>
</feature>
<protein>
    <recommendedName>
        <fullName evidence="4">Glycosyltransferase RgtA/B/C/D-like domain-containing protein</fullName>
    </recommendedName>
</protein>
<proteinExistence type="predicted"/>
<feature type="transmembrane region" description="Helical" evidence="1">
    <location>
        <begin position="139"/>
        <end position="160"/>
    </location>
</feature>
<dbReference type="Proteomes" id="UP000317429">
    <property type="component" value="Chromosome"/>
</dbReference>
<feature type="transmembrane region" description="Helical" evidence="1">
    <location>
        <begin position="223"/>
        <end position="256"/>
    </location>
</feature>
<keyword evidence="1" id="KW-0812">Transmembrane</keyword>
<keyword evidence="1" id="KW-0472">Membrane</keyword>
<evidence type="ECO:0000256" key="1">
    <source>
        <dbReference type="SAM" id="Phobius"/>
    </source>
</evidence>
<gene>
    <name evidence="2" type="ORF">Pla175_36250</name>
</gene>
<dbReference type="EMBL" id="CP036291">
    <property type="protein sequence ID" value="QDU90223.1"/>
    <property type="molecule type" value="Genomic_DNA"/>
</dbReference>
<reference evidence="2 3" key="1">
    <citation type="submission" date="2019-02" db="EMBL/GenBank/DDBJ databases">
        <title>Deep-cultivation of Planctomycetes and their phenomic and genomic characterization uncovers novel biology.</title>
        <authorList>
            <person name="Wiegand S."/>
            <person name="Jogler M."/>
            <person name="Boedeker C."/>
            <person name="Pinto D."/>
            <person name="Vollmers J."/>
            <person name="Rivas-Marin E."/>
            <person name="Kohn T."/>
            <person name="Peeters S.H."/>
            <person name="Heuer A."/>
            <person name="Rast P."/>
            <person name="Oberbeckmann S."/>
            <person name="Bunk B."/>
            <person name="Jeske O."/>
            <person name="Meyerdierks A."/>
            <person name="Storesund J.E."/>
            <person name="Kallscheuer N."/>
            <person name="Luecker S."/>
            <person name="Lage O.M."/>
            <person name="Pohl T."/>
            <person name="Merkel B.J."/>
            <person name="Hornburger P."/>
            <person name="Mueller R.-W."/>
            <person name="Bruemmer F."/>
            <person name="Labrenz M."/>
            <person name="Spormann A.M."/>
            <person name="Op den Camp H."/>
            <person name="Overmann J."/>
            <person name="Amann R."/>
            <person name="Jetten M.S.M."/>
            <person name="Mascher T."/>
            <person name="Medema M.H."/>
            <person name="Devos D.P."/>
            <person name="Kaster A.-K."/>
            <person name="Ovreas L."/>
            <person name="Rohde M."/>
            <person name="Galperin M.Y."/>
            <person name="Jogler C."/>
        </authorList>
    </citation>
    <scope>NUCLEOTIDE SEQUENCE [LARGE SCALE GENOMIC DNA]</scope>
    <source>
        <strain evidence="2 3">Pla175</strain>
    </source>
</reference>
<evidence type="ECO:0008006" key="4">
    <source>
        <dbReference type="Google" id="ProtNLM"/>
    </source>
</evidence>
<evidence type="ECO:0000313" key="2">
    <source>
        <dbReference type="EMBL" id="QDU90223.1"/>
    </source>
</evidence>
<evidence type="ECO:0000313" key="3">
    <source>
        <dbReference type="Proteomes" id="UP000317429"/>
    </source>
</evidence>
<feature type="transmembrane region" description="Helical" evidence="1">
    <location>
        <begin position="407"/>
        <end position="424"/>
    </location>
</feature>
<keyword evidence="3" id="KW-1185">Reference proteome</keyword>